<keyword evidence="1" id="KW-0812">Transmembrane</keyword>
<gene>
    <name evidence="4" type="ORF">DLD82_11610</name>
</gene>
<dbReference type="InterPro" id="IPR028098">
    <property type="entry name" value="Glyco_trans_4-like_N"/>
</dbReference>
<dbReference type="OrthoDB" id="132546at2157"/>
<keyword evidence="5" id="KW-1185">Reference proteome</keyword>
<dbReference type="Pfam" id="PF00534">
    <property type="entry name" value="Glycos_transf_1"/>
    <property type="match status" value="1"/>
</dbReference>
<organism evidence="4 5">
    <name type="scientific">Methanospirillum stamsii</name>
    <dbReference type="NCBI Taxonomy" id="1277351"/>
    <lineage>
        <taxon>Archaea</taxon>
        <taxon>Methanobacteriati</taxon>
        <taxon>Methanobacteriota</taxon>
        <taxon>Stenosarchaea group</taxon>
        <taxon>Methanomicrobia</taxon>
        <taxon>Methanomicrobiales</taxon>
        <taxon>Methanospirillaceae</taxon>
        <taxon>Methanospirillum</taxon>
    </lineage>
</organism>
<dbReference type="AlphaFoldDB" id="A0A2V2N8R2"/>
<evidence type="ECO:0000313" key="4">
    <source>
        <dbReference type="EMBL" id="PWR72908.1"/>
    </source>
</evidence>
<name>A0A2V2N8R2_9EURY</name>
<feature type="domain" description="Glycosyltransferase subfamily 4-like N-terminal" evidence="3">
    <location>
        <begin position="20"/>
        <end position="189"/>
    </location>
</feature>
<dbReference type="PANTHER" id="PTHR12526">
    <property type="entry name" value="GLYCOSYLTRANSFERASE"/>
    <property type="match status" value="1"/>
</dbReference>
<feature type="domain" description="Glycosyl transferase family 1" evidence="2">
    <location>
        <begin position="206"/>
        <end position="363"/>
    </location>
</feature>
<dbReference type="GeneID" id="97609124"/>
<dbReference type="CDD" id="cd03801">
    <property type="entry name" value="GT4_PimA-like"/>
    <property type="match status" value="1"/>
</dbReference>
<evidence type="ECO:0000259" key="3">
    <source>
        <dbReference type="Pfam" id="PF13439"/>
    </source>
</evidence>
<evidence type="ECO:0000256" key="1">
    <source>
        <dbReference type="SAM" id="Phobius"/>
    </source>
</evidence>
<dbReference type="GO" id="GO:0016757">
    <property type="term" value="F:glycosyltransferase activity"/>
    <property type="evidence" value="ECO:0007669"/>
    <property type="project" value="InterPro"/>
</dbReference>
<evidence type="ECO:0000313" key="5">
    <source>
        <dbReference type="Proteomes" id="UP000245934"/>
    </source>
</evidence>
<proteinExistence type="predicted"/>
<evidence type="ECO:0008006" key="6">
    <source>
        <dbReference type="Google" id="ProtNLM"/>
    </source>
</evidence>
<sequence>MKVLSITTNYPKNSLDRIGSFIHELNKKIIEQGFDVIVLSPDCPPQKNEPFIEGAHIKRFQYFFPRHSQALAGKYGIIQNIKLNPLILLQIPFFFYFGILAGISIIQHCKPDIIHAHWLIPSGLFGILFKKIFCIPLIITVHGTDVRNLPTIFKKMFLKQADAIISPHPEITQKICECNLFAHHIPNLIEEKPQPLSDLEELLPEIKEKKVISFIGRLDVFKDPITLVQSVPIILKKRNDILIIIAGDGNLKKDILQLIKKFGIQRSVKILGWFDETPLILQKTNIFVSLSPIENIWSLSLVEAMKASIPCIVTNCGTTLSVLRDKKDAILIHSHNPSELAEKILFLLENEEIGKKIGSSGKKIVDDLFNNEKNTQQIMKIYSQISRKKC</sequence>
<dbReference type="Proteomes" id="UP000245934">
    <property type="component" value="Unassembled WGS sequence"/>
</dbReference>
<dbReference type="InterPro" id="IPR001296">
    <property type="entry name" value="Glyco_trans_1"/>
</dbReference>
<reference evidence="4 5" key="1">
    <citation type="submission" date="2018-05" db="EMBL/GenBank/DDBJ databases">
        <title>Draft genome of Methanospirillum stamsii Pt1.</title>
        <authorList>
            <person name="Dueholm M.S."/>
            <person name="Nielsen P.H."/>
            <person name="Bakmann L.F."/>
            <person name="Otzen D.E."/>
        </authorList>
    </citation>
    <scope>NUCLEOTIDE SEQUENCE [LARGE SCALE GENOMIC DNA]</scope>
    <source>
        <strain evidence="4 5">Pt1</strain>
    </source>
</reference>
<feature type="transmembrane region" description="Helical" evidence="1">
    <location>
        <begin position="118"/>
        <end position="139"/>
    </location>
</feature>
<evidence type="ECO:0000259" key="2">
    <source>
        <dbReference type="Pfam" id="PF00534"/>
    </source>
</evidence>
<feature type="transmembrane region" description="Helical" evidence="1">
    <location>
        <begin position="86"/>
        <end position="106"/>
    </location>
</feature>
<dbReference type="EMBL" id="QGMZ01000024">
    <property type="protein sequence ID" value="PWR72908.1"/>
    <property type="molecule type" value="Genomic_DNA"/>
</dbReference>
<accession>A0A2V2N8R2</accession>
<comment type="caution">
    <text evidence="4">The sequence shown here is derived from an EMBL/GenBank/DDBJ whole genome shotgun (WGS) entry which is preliminary data.</text>
</comment>
<keyword evidence="1" id="KW-1133">Transmembrane helix</keyword>
<protein>
    <recommendedName>
        <fullName evidence="6">Glycosyltransferase family 4 protein</fullName>
    </recommendedName>
</protein>
<dbReference type="RefSeq" id="WP_109941292.1">
    <property type="nucleotide sequence ID" value="NZ_CP176366.1"/>
</dbReference>
<dbReference type="PANTHER" id="PTHR12526:SF638">
    <property type="entry name" value="SPORE COAT PROTEIN SA"/>
    <property type="match status" value="1"/>
</dbReference>
<dbReference type="SUPFAM" id="SSF53756">
    <property type="entry name" value="UDP-Glycosyltransferase/glycogen phosphorylase"/>
    <property type="match status" value="1"/>
</dbReference>
<dbReference type="Pfam" id="PF13439">
    <property type="entry name" value="Glyco_transf_4"/>
    <property type="match status" value="1"/>
</dbReference>
<dbReference type="Gene3D" id="3.40.50.2000">
    <property type="entry name" value="Glycogen Phosphorylase B"/>
    <property type="match status" value="2"/>
</dbReference>
<keyword evidence="1" id="KW-0472">Membrane</keyword>